<dbReference type="InterPro" id="IPR000408">
    <property type="entry name" value="Reg_chr_condens"/>
</dbReference>
<dbReference type="InterPro" id="IPR009091">
    <property type="entry name" value="RCC1/BLIP-II"/>
</dbReference>
<dbReference type="PROSITE" id="PS00626">
    <property type="entry name" value="RCC1_2"/>
    <property type="match status" value="2"/>
</dbReference>
<dbReference type="PANTHER" id="PTHR45622:SF70">
    <property type="entry name" value="SECRETION-REGULATING GUANINE NUCLEOTIDE EXCHANGE FACTOR"/>
    <property type="match status" value="1"/>
</dbReference>
<sequence>MVAAGKKHSVLLRSDGVAVAVGARSWGQCDIPALDEGLTYTQIAAGGTHTLLLRSDGAAVACGRNDAGQCSIPAPGGAVTYAQVAAGDFHTALLKSDGTAVAFGQNQAAQCCITSLESGLTYTEVAAGGCHTVLLRSDGVAVAHGANFYGQCQVPSCRTWAEWLQASPAHLQYVQSLPPWALPALVLQASFDGVSVLFTTLGGKEFLKISATPADRLADVHARLMTCTCLGMLRSSFSKVEAVLPGGELLSHGSTQESTSVAETFPTVPDHADCREAEKIRCPAASVSDASATPTSPLYAPAADVFSCSRSLHGARIGFRTTLR</sequence>
<dbReference type="Proteomes" id="UP001189429">
    <property type="component" value="Unassembled WGS sequence"/>
</dbReference>
<dbReference type="Gene3D" id="2.130.10.30">
    <property type="entry name" value="Regulator of chromosome condensation 1/beta-lactamase-inhibitor protein II"/>
    <property type="match status" value="1"/>
</dbReference>
<keyword evidence="3" id="KW-1185">Reference proteome</keyword>
<gene>
    <name evidence="2" type="ORF">PCOR1329_LOCUS1085</name>
</gene>
<evidence type="ECO:0000313" key="2">
    <source>
        <dbReference type="EMBL" id="CAK0789542.1"/>
    </source>
</evidence>
<dbReference type="Pfam" id="PF13540">
    <property type="entry name" value="RCC1_2"/>
    <property type="match status" value="2"/>
</dbReference>
<protein>
    <submittedName>
        <fullName evidence="2">Uncharacterized protein</fullName>
    </submittedName>
</protein>
<dbReference type="EMBL" id="CAUYUJ010000255">
    <property type="protein sequence ID" value="CAK0789542.1"/>
    <property type="molecule type" value="Genomic_DNA"/>
</dbReference>
<dbReference type="InterPro" id="IPR051709">
    <property type="entry name" value="Ub-ligase/GTPase-reg"/>
</dbReference>
<accession>A0ABN9PHA0</accession>
<proteinExistence type="predicted"/>
<comment type="caution">
    <text evidence="2">The sequence shown here is derived from an EMBL/GenBank/DDBJ whole genome shotgun (WGS) entry which is preliminary data.</text>
</comment>
<dbReference type="PANTHER" id="PTHR45622">
    <property type="entry name" value="UBIQUITIN-PROTEIN LIGASE E3A-RELATED"/>
    <property type="match status" value="1"/>
</dbReference>
<organism evidence="2 3">
    <name type="scientific">Prorocentrum cordatum</name>
    <dbReference type="NCBI Taxonomy" id="2364126"/>
    <lineage>
        <taxon>Eukaryota</taxon>
        <taxon>Sar</taxon>
        <taxon>Alveolata</taxon>
        <taxon>Dinophyceae</taxon>
        <taxon>Prorocentrales</taxon>
        <taxon>Prorocentraceae</taxon>
        <taxon>Prorocentrum</taxon>
    </lineage>
</organism>
<keyword evidence="1" id="KW-0677">Repeat</keyword>
<evidence type="ECO:0000313" key="3">
    <source>
        <dbReference type="Proteomes" id="UP001189429"/>
    </source>
</evidence>
<dbReference type="SUPFAM" id="SSF50985">
    <property type="entry name" value="RCC1/BLIP-II"/>
    <property type="match status" value="1"/>
</dbReference>
<reference evidence="2" key="1">
    <citation type="submission" date="2023-10" db="EMBL/GenBank/DDBJ databases">
        <authorList>
            <person name="Chen Y."/>
            <person name="Shah S."/>
            <person name="Dougan E. K."/>
            <person name="Thang M."/>
            <person name="Chan C."/>
        </authorList>
    </citation>
    <scope>NUCLEOTIDE SEQUENCE [LARGE SCALE GENOMIC DNA]</scope>
</reference>
<evidence type="ECO:0000256" key="1">
    <source>
        <dbReference type="ARBA" id="ARBA00022737"/>
    </source>
</evidence>
<name>A0ABN9PHA0_9DINO</name>